<keyword evidence="2" id="KW-1015">Disulfide bond</keyword>
<dbReference type="FunFam" id="1.20.140.40:FF:000009">
    <property type="entry name" value="Invertase/pectin methylesterase inhibitor family protein"/>
    <property type="match status" value="1"/>
</dbReference>
<comment type="similarity">
    <text evidence="3">Belongs to the PMEI family.</text>
</comment>
<evidence type="ECO:0000256" key="3">
    <source>
        <dbReference type="ARBA" id="ARBA00038471"/>
    </source>
</evidence>
<protein>
    <recommendedName>
        <fullName evidence="5">Pectinesterase inhibitor domain-containing protein</fullName>
    </recommendedName>
</protein>
<keyword evidence="1" id="KW-0732">Signal</keyword>
<evidence type="ECO:0000313" key="6">
    <source>
        <dbReference type="EMBL" id="KAK7388028.1"/>
    </source>
</evidence>
<dbReference type="EMBL" id="JAYMYS010000006">
    <property type="protein sequence ID" value="KAK7388028.1"/>
    <property type="molecule type" value="Genomic_DNA"/>
</dbReference>
<organism evidence="6 7">
    <name type="scientific">Psophocarpus tetragonolobus</name>
    <name type="common">Winged bean</name>
    <name type="synonym">Dolichos tetragonolobus</name>
    <dbReference type="NCBI Taxonomy" id="3891"/>
    <lineage>
        <taxon>Eukaryota</taxon>
        <taxon>Viridiplantae</taxon>
        <taxon>Streptophyta</taxon>
        <taxon>Embryophyta</taxon>
        <taxon>Tracheophyta</taxon>
        <taxon>Spermatophyta</taxon>
        <taxon>Magnoliopsida</taxon>
        <taxon>eudicotyledons</taxon>
        <taxon>Gunneridae</taxon>
        <taxon>Pentapetalae</taxon>
        <taxon>rosids</taxon>
        <taxon>fabids</taxon>
        <taxon>Fabales</taxon>
        <taxon>Fabaceae</taxon>
        <taxon>Papilionoideae</taxon>
        <taxon>50 kb inversion clade</taxon>
        <taxon>NPAAA clade</taxon>
        <taxon>indigoferoid/millettioid clade</taxon>
        <taxon>Phaseoleae</taxon>
        <taxon>Psophocarpus</taxon>
    </lineage>
</organism>
<dbReference type="SMART" id="SM00856">
    <property type="entry name" value="PMEI"/>
    <property type="match status" value="1"/>
</dbReference>
<dbReference type="Gene3D" id="1.20.140.40">
    <property type="entry name" value="Invertase/pectin methylesterase inhibitor family protein"/>
    <property type="match status" value="1"/>
</dbReference>
<comment type="caution">
    <text evidence="6">The sequence shown here is derived from an EMBL/GenBank/DDBJ whole genome shotgun (WGS) entry which is preliminary data.</text>
</comment>
<dbReference type="Pfam" id="PF04043">
    <property type="entry name" value="PMEI"/>
    <property type="match status" value="1"/>
</dbReference>
<dbReference type="NCBIfam" id="TIGR01614">
    <property type="entry name" value="PME_inhib"/>
    <property type="match status" value="1"/>
</dbReference>
<dbReference type="CDD" id="cd15796">
    <property type="entry name" value="CIF_like"/>
    <property type="match status" value="1"/>
</dbReference>
<dbReference type="PANTHER" id="PTHR36710">
    <property type="entry name" value="PECTINESTERASE INHIBITOR-LIKE"/>
    <property type="match status" value="1"/>
</dbReference>
<dbReference type="GO" id="GO:0004857">
    <property type="term" value="F:enzyme inhibitor activity"/>
    <property type="evidence" value="ECO:0007669"/>
    <property type="project" value="InterPro"/>
</dbReference>
<evidence type="ECO:0000256" key="4">
    <source>
        <dbReference type="SAM" id="Phobius"/>
    </source>
</evidence>
<evidence type="ECO:0000256" key="2">
    <source>
        <dbReference type="ARBA" id="ARBA00023157"/>
    </source>
</evidence>
<reference evidence="6 7" key="1">
    <citation type="submission" date="2024-01" db="EMBL/GenBank/DDBJ databases">
        <title>The genomes of 5 underutilized Papilionoideae crops provide insights into root nodulation and disease resistanc.</title>
        <authorList>
            <person name="Jiang F."/>
        </authorList>
    </citation>
    <scope>NUCLEOTIDE SEQUENCE [LARGE SCALE GENOMIC DNA]</scope>
    <source>
        <strain evidence="6">DUOXIRENSHENG_FW03</strain>
        <tissue evidence="6">Leaves</tissue>
    </source>
</reference>
<dbReference type="SUPFAM" id="SSF101148">
    <property type="entry name" value="Plant invertase/pectin methylesterase inhibitor"/>
    <property type="match status" value="1"/>
</dbReference>
<name>A0AAN9S2I6_PSOTE</name>
<dbReference type="InterPro" id="IPR006501">
    <property type="entry name" value="Pectinesterase_inhib_dom"/>
</dbReference>
<dbReference type="PANTHER" id="PTHR36710:SF13">
    <property type="entry name" value="PUTATIVE-RELATED"/>
    <property type="match status" value="1"/>
</dbReference>
<dbReference type="InterPro" id="IPR035513">
    <property type="entry name" value="Invertase/methylesterase_inhib"/>
</dbReference>
<evidence type="ECO:0000313" key="7">
    <source>
        <dbReference type="Proteomes" id="UP001386955"/>
    </source>
</evidence>
<dbReference type="InterPro" id="IPR034087">
    <property type="entry name" value="C/VIF1"/>
</dbReference>
<feature type="domain" description="Pectinesterase inhibitor" evidence="5">
    <location>
        <begin position="85"/>
        <end position="227"/>
    </location>
</feature>
<gene>
    <name evidence="6" type="ORF">VNO78_22829</name>
</gene>
<evidence type="ECO:0000259" key="5">
    <source>
        <dbReference type="SMART" id="SM00856"/>
    </source>
</evidence>
<keyword evidence="7" id="KW-1185">Reference proteome</keyword>
<sequence>MFCVPKATERGPVRQEADEFRARQNLWHSFLTTKGVYNFEFEKTLFNSIFGFSLAEMKCLVLIWSIILIATISMPTANCRVMEQNKANLIEETCKQTPHDNLCIQYLSSDPRSTHADVSGLALIMVDVIKTKSNNVLDKIQKLLEENPEPGLKEALSSCADRYKAILQADVAQAVAALQKGDPKFAEDGANDAAIEATSCENTFSGQSPLSNDNTAMHDLAATTAAIVRQLL</sequence>
<feature type="transmembrane region" description="Helical" evidence="4">
    <location>
        <begin position="49"/>
        <end position="72"/>
    </location>
</feature>
<dbReference type="Proteomes" id="UP001386955">
    <property type="component" value="Unassembled WGS sequence"/>
</dbReference>
<keyword evidence="4" id="KW-1133">Transmembrane helix</keyword>
<keyword evidence="4" id="KW-0472">Membrane</keyword>
<evidence type="ECO:0000256" key="1">
    <source>
        <dbReference type="ARBA" id="ARBA00022729"/>
    </source>
</evidence>
<proteinExistence type="inferred from homology"/>
<dbReference type="InterPro" id="IPR052421">
    <property type="entry name" value="PCW_Enzyme_Inhibitor"/>
</dbReference>
<accession>A0AAN9S2I6</accession>
<keyword evidence="4" id="KW-0812">Transmembrane</keyword>
<dbReference type="AlphaFoldDB" id="A0AAN9S2I6"/>